<evidence type="ECO:0000259" key="1">
    <source>
        <dbReference type="Pfam" id="PF05368"/>
    </source>
</evidence>
<comment type="caution">
    <text evidence="2">The sequence shown here is derived from an EMBL/GenBank/DDBJ whole genome shotgun (WGS) entry which is preliminary data.</text>
</comment>
<dbReference type="Pfam" id="PF05368">
    <property type="entry name" value="NmrA"/>
    <property type="match status" value="1"/>
</dbReference>
<gene>
    <name evidence="2" type="ORF">P171DRAFT_426998</name>
</gene>
<dbReference type="AlphaFoldDB" id="A0A9P4PUI4"/>
<dbReference type="Proteomes" id="UP000799764">
    <property type="component" value="Unassembled WGS sequence"/>
</dbReference>
<reference evidence="2" key="1">
    <citation type="journal article" date="2020" name="Stud. Mycol.">
        <title>101 Dothideomycetes genomes: a test case for predicting lifestyles and emergence of pathogens.</title>
        <authorList>
            <person name="Haridas S."/>
            <person name="Albert R."/>
            <person name="Binder M."/>
            <person name="Bloem J."/>
            <person name="Labutti K."/>
            <person name="Salamov A."/>
            <person name="Andreopoulos B."/>
            <person name="Baker S."/>
            <person name="Barry K."/>
            <person name="Bills G."/>
            <person name="Bluhm B."/>
            <person name="Cannon C."/>
            <person name="Castanera R."/>
            <person name="Culley D."/>
            <person name="Daum C."/>
            <person name="Ezra D."/>
            <person name="Gonzalez J."/>
            <person name="Henrissat B."/>
            <person name="Kuo A."/>
            <person name="Liang C."/>
            <person name="Lipzen A."/>
            <person name="Lutzoni F."/>
            <person name="Magnuson J."/>
            <person name="Mondo S."/>
            <person name="Nolan M."/>
            <person name="Ohm R."/>
            <person name="Pangilinan J."/>
            <person name="Park H.-J."/>
            <person name="Ramirez L."/>
            <person name="Alfaro M."/>
            <person name="Sun H."/>
            <person name="Tritt A."/>
            <person name="Yoshinaga Y."/>
            <person name="Zwiers L.-H."/>
            <person name="Turgeon B."/>
            <person name="Goodwin S."/>
            <person name="Spatafora J."/>
            <person name="Crous P."/>
            <person name="Grigoriev I."/>
        </authorList>
    </citation>
    <scope>NUCLEOTIDE SEQUENCE</scope>
    <source>
        <strain evidence="2">CBS 690.94</strain>
    </source>
</reference>
<feature type="domain" description="NmrA-like" evidence="1">
    <location>
        <begin position="5"/>
        <end position="282"/>
    </location>
</feature>
<name>A0A9P4PUI4_9PLEO</name>
<dbReference type="Gene3D" id="3.40.50.720">
    <property type="entry name" value="NAD(P)-binding Rossmann-like Domain"/>
    <property type="match status" value="1"/>
</dbReference>
<dbReference type="InterPro" id="IPR008030">
    <property type="entry name" value="NmrA-like"/>
</dbReference>
<keyword evidence="3" id="KW-1185">Reference proteome</keyword>
<organism evidence="2 3">
    <name type="scientific">Karstenula rhodostoma CBS 690.94</name>
    <dbReference type="NCBI Taxonomy" id="1392251"/>
    <lineage>
        <taxon>Eukaryota</taxon>
        <taxon>Fungi</taxon>
        <taxon>Dikarya</taxon>
        <taxon>Ascomycota</taxon>
        <taxon>Pezizomycotina</taxon>
        <taxon>Dothideomycetes</taxon>
        <taxon>Pleosporomycetidae</taxon>
        <taxon>Pleosporales</taxon>
        <taxon>Massarineae</taxon>
        <taxon>Didymosphaeriaceae</taxon>
        <taxon>Karstenula</taxon>
    </lineage>
</organism>
<accession>A0A9P4PUI4</accession>
<protein>
    <submittedName>
        <fullName evidence="2">NAD(P)-binding protein</fullName>
    </submittedName>
</protein>
<dbReference type="PANTHER" id="PTHR43162:SF1">
    <property type="entry name" value="PRESTALK A DIFFERENTIATION PROTEIN A"/>
    <property type="match status" value="1"/>
</dbReference>
<dbReference type="InterPro" id="IPR051604">
    <property type="entry name" value="Ergot_Alk_Oxidoreductase"/>
</dbReference>
<evidence type="ECO:0000313" key="3">
    <source>
        <dbReference type="Proteomes" id="UP000799764"/>
    </source>
</evidence>
<dbReference type="EMBL" id="MU001493">
    <property type="protein sequence ID" value="KAF2450676.1"/>
    <property type="molecule type" value="Genomic_DNA"/>
</dbReference>
<dbReference type="OrthoDB" id="3539286at2759"/>
<proteinExistence type="predicted"/>
<dbReference type="PANTHER" id="PTHR43162">
    <property type="match status" value="1"/>
</dbReference>
<dbReference type="SUPFAM" id="SSF51735">
    <property type="entry name" value="NAD(P)-binding Rossmann-fold domains"/>
    <property type="match status" value="1"/>
</dbReference>
<dbReference type="InterPro" id="IPR036291">
    <property type="entry name" value="NAD(P)-bd_dom_sf"/>
</dbReference>
<evidence type="ECO:0000313" key="2">
    <source>
        <dbReference type="EMBL" id="KAF2450676.1"/>
    </source>
</evidence>
<sequence length="323" mass="35637">MSLPKSILITSASGKIGRHLVPLLLAQSPQPTLVLPTRNAENLKSALPSISKAEQNVVLPEGSVKDPLWVESLLKDNKVDTVFLCLTGIDEMSTALLCLDAIRRVPTVKNLIYLSSIGDFTSETGFKEAVRTRPIPRQLAKAVVEQRLLHGPFEFKWTVLGPTVFFANDYMQKTNIMAKGELAGLSPHGISRIALSDIAIAARNAMYDTTGTWHRKKVQLGTKKLYTGAEFAEIWSKALGKPVKGVYITPEGAAEAEQLLRRVIPGDAGLDLARSQRLLFESLLASGISMTDAEYQDQIKLLGKEPDRFESWVEETARIWLQE</sequence>